<dbReference type="OrthoDB" id="7959174at2"/>
<dbReference type="Pfam" id="PF04961">
    <property type="entry name" value="FTCD_C"/>
    <property type="match status" value="1"/>
</dbReference>
<dbReference type="SUPFAM" id="SSF101262">
    <property type="entry name" value="Methenyltetrahydrofolate cyclohydrolase-like"/>
    <property type="match status" value="1"/>
</dbReference>
<feature type="domain" description="Cyclodeaminase/cyclohydrolase" evidence="1">
    <location>
        <begin position="8"/>
        <end position="185"/>
    </location>
</feature>
<dbReference type="EMBL" id="UPPP01000053">
    <property type="protein sequence ID" value="VBB05166.1"/>
    <property type="molecule type" value="Genomic_DNA"/>
</dbReference>
<dbReference type="InterPro" id="IPR036178">
    <property type="entry name" value="Formintransfe-cycloase-like_sf"/>
</dbReference>
<name>A0A498QYA5_9FIRM</name>
<accession>A0A498QYA5</accession>
<evidence type="ECO:0000313" key="3">
    <source>
        <dbReference type="Proteomes" id="UP000277811"/>
    </source>
</evidence>
<dbReference type="Proteomes" id="UP000277811">
    <property type="component" value="Unassembled WGS sequence"/>
</dbReference>
<dbReference type="GO" id="GO:0016787">
    <property type="term" value="F:hydrolase activity"/>
    <property type="evidence" value="ECO:0007669"/>
    <property type="project" value="UniProtKB-KW"/>
</dbReference>
<organism evidence="2 3">
    <name type="scientific">Lucifera butyrica</name>
    <dbReference type="NCBI Taxonomy" id="1351585"/>
    <lineage>
        <taxon>Bacteria</taxon>
        <taxon>Bacillati</taxon>
        <taxon>Bacillota</taxon>
        <taxon>Negativicutes</taxon>
        <taxon>Veillonellales</taxon>
        <taxon>Veillonellaceae</taxon>
        <taxon>Lucifera</taxon>
    </lineage>
</organism>
<sequence>MKLIEYPVQEFIETLASASPAPGGGSAAALAAAVGAALTEMVANLTTGKEKFKEKETLVQEILAAGQELKQEFLVLIDRDTAAFTKVTAALSLPKTTEEEKKIRQEAMQQALKFATEVPFTLMEKSLEALKLTARALNNTNPHALSDLGVAAHCLLAAMHGGWLNVLINLGGIKDEGFAGQYRQQGKGLLAEGIRLAGKLQAEIENAL</sequence>
<proteinExistence type="predicted"/>
<evidence type="ECO:0000259" key="1">
    <source>
        <dbReference type="Pfam" id="PF04961"/>
    </source>
</evidence>
<dbReference type="InterPro" id="IPR007044">
    <property type="entry name" value="Cyclodeamin/CycHdrlase"/>
</dbReference>
<evidence type="ECO:0000313" key="2">
    <source>
        <dbReference type="EMBL" id="VBB05166.1"/>
    </source>
</evidence>
<dbReference type="Gene3D" id="1.20.120.680">
    <property type="entry name" value="Formiminotetrahydrofolate cyclodeaminase monomer, up-and-down helical bundle"/>
    <property type="match status" value="1"/>
</dbReference>
<dbReference type="AlphaFoldDB" id="A0A498QYA5"/>
<protein>
    <submittedName>
        <fullName evidence="2">Cyclodeaminase/cyclohydrolase</fullName>
    </submittedName>
</protein>
<keyword evidence="2" id="KW-0378">Hydrolase</keyword>
<gene>
    <name evidence="2" type="ORF">LUCI_0373</name>
</gene>
<keyword evidence="3" id="KW-1185">Reference proteome</keyword>
<dbReference type="RefSeq" id="WP_122626171.1">
    <property type="nucleotide sequence ID" value="NZ_UPPP01000053.1"/>
</dbReference>
<reference evidence="2 3" key="1">
    <citation type="submission" date="2018-06" db="EMBL/GenBank/DDBJ databases">
        <authorList>
            <person name="Strepis N."/>
        </authorList>
    </citation>
    <scope>NUCLEOTIDE SEQUENCE [LARGE SCALE GENOMIC DNA]</scope>
    <source>
        <strain evidence="2">LUCI</strain>
    </source>
</reference>